<keyword evidence="6" id="KW-1185">Reference proteome</keyword>
<feature type="compositionally biased region" description="Polar residues" evidence="4">
    <location>
        <begin position="287"/>
        <end position="297"/>
    </location>
</feature>
<keyword evidence="2 3" id="KW-0040">ANK repeat</keyword>
<accession>A0A2B7ZFV9</accession>
<evidence type="ECO:0000256" key="3">
    <source>
        <dbReference type="PROSITE-ProRule" id="PRU00023"/>
    </source>
</evidence>
<reference evidence="5 6" key="1">
    <citation type="submission" date="2017-10" db="EMBL/GenBank/DDBJ databases">
        <title>Comparative genomics in systemic dimorphic fungi from Ajellomycetaceae.</title>
        <authorList>
            <person name="Munoz J.F."/>
            <person name="Mcewen J.G."/>
            <person name="Clay O.K."/>
            <person name="Cuomo C.A."/>
        </authorList>
    </citation>
    <scope>NUCLEOTIDE SEQUENCE [LARGE SCALE GENOMIC DNA]</scope>
    <source>
        <strain evidence="5 6">UAMH4076</strain>
    </source>
</reference>
<dbReference type="AlphaFoldDB" id="A0A2B7ZFV9"/>
<gene>
    <name evidence="5" type="ORF">GX50_04346</name>
</gene>
<comment type="caution">
    <text evidence="5">The sequence shown here is derived from an EMBL/GenBank/DDBJ whole genome shotgun (WGS) entry which is preliminary data.</text>
</comment>
<dbReference type="PANTHER" id="PTHR24198">
    <property type="entry name" value="ANKYRIN REPEAT AND PROTEIN KINASE DOMAIN-CONTAINING PROTEIN"/>
    <property type="match status" value="1"/>
</dbReference>
<protein>
    <submittedName>
        <fullName evidence="5">Uncharacterized protein</fullName>
    </submittedName>
</protein>
<evidence type="ECO:0000256" key="2">
    <source>
        <dbReference type="ARBA" id="ARBA00023043"/>
    </source>
</evidence>
<proteinExistence type="predicted"/>
<dbReference type="InterPro" id="IPR036770">
    <property type="entry name" value="Ankyrin_rpt-contain_sf"/>
</dbReference>
<sequence>MAEALALVGVVGAAVQFIDVGFKVAIQAVSVSEKYSDAPQCVRRALDLVQQLLQVANATTAKATWQRPLSEPNGGTSSPQSLHAPAVDAPHNVAEAIWKSCTAQAKVLNEQLEPMLKNLNDTGIRRTWKQLLTVGKLKKIDQALNDMERCKTLLGVYMGQESLLQINQLQHGIAVIHDDIDQINANLRKTERTLQKVVAEEALERSASQIRELHTCLLQGNLPGGQQLGWLNPMPSSESREEVQLLRNEMRVEFGKLANSLNTQHEAFHASPARSSLRPQRPKRANDSSLVKSQGLASTPDKAIGVERHFRRKNMLKKPPTVHPGYLTGARPFSCLGRRYNWTKIYDLASSKLMIQSHSTRCECCIKQHKHKSTSLSACYRRDLPFLSGILEFNFFIKTASEGWSIGTSLRTERRVKIPLAHSLFYKWNQELYFADDVDMETRQFWWYILYPRNTEMQQHHAPVARRELLEAFNSGRASPDDVDTYGNTLLHLLASHYDSSCATFYVSMISTLLEMGVEPNAFNDSMETAQMILIRNCTPQYDSPPPDASILVNENLIEWSACNNPNRLSVIDFASCIVRWPESIQDLGYPYISDIILRRSMDDLRAFVERGMQPHERTDRGFTPLHFAAGANWPEAVELLVAHGADKYAIDSNGISPLQVAIGTQCALSVEILLSRDLSSYLKCPAYMSQTHGIGLLISLYTNGLLLDEKIQDAFVEAVRPERFRPPTIKLYHTLSLLRCPKSSKDMMSTFALKLLSAGFYDMDDYDESGMTPLMLACSYLNWPFISFLLRNDVDISKCHRDSNLTARHFLIRALIMLWGGLENLKRYEQEAKLLQPGFQVSSEVKSSCLCSPEGYNLTAVLCQQHLSFNAKKRYVGSMLSFLDESDTPRKIWRQLVLSEVFNRLDLTHTCIRLSHNGVRLFPEEDRLEIEEEEEEISLELQRIMEEYDMWESTFEGEISLCVEQFFDQIDPVLLPTTGRDRGRSTQWCSNDPDILGPGRIVVPYYISSRGKKVYFGHKEGIHEENMLRILFE</sequence>
<feature type="repeat" description="ANK" evidence="3">
    <location>
        <begin position="621"/>
        <end position="653"/>
    </location>
</feature>
<evidence type="ECO:0000313" key="6">
    <source>
        <dbReference type="Proteomes" id="UP000226031"/>
    </source>
</evidence>
<evidence type="ECO:0000256" key="1">
    <source>
        <dbReference type="ARBA" id="ARBA00022737"/>
    </source>
</evidence>
<evidence type="ECO:0000256" key="4">
    <source>
        <dbReference type="SAM" id="MobiDB-lite"/>
    </source>
</evidence>
<dbReference type="PROSITE" id="PS50088">
    <property type="entry name" value="ANK_REPEAT"/>
    <property type="match status" value="1"/>
</dbReference>
<dbReference type="SMART" id="SM00248">
    <property type="entry name" value="ANK"/>
    <property type="match status" value="4"/>
</dbReference>
<dbReference type="SUPFAM" id="SSF48403">
    <property type="entry name" value="Ankyrin repeat"/>
    <property type="match status" value="1"/>
</dbReference>
<organism evidence="5 6">
    <name type="scientific">[Emmonsia] crescens</name>
    <dbReference type="NCBI Taxonomy" id="73230"/>
    <lineage>
        <taxon>Eukaryota</taxon>
        <taxon>Fungi</taxon>
        <taxon>Dikarya</taxon>
        <taxon>Ascomycota</taxon>
        <taxon>Pezizomycotina</taxon>
        <taxon>Eurotiomycetes</taxon>
        <taxon>Eurotiomycetidae</taxon>
        <taxon>Onygenales</taxon>
        <taxon>Ajellomycetaceae</taxon>
        <taxon>Emergomyces</taxon>
    </lineage>
</organism>
<dbReference type="EMBL" id="PDND01000079">
    <property type="protein sequence ID" value="PGH32866.1"/>
    <property type="molecule type" value="Genomic_DNA"/>
</dbReference>
<dbReference type="STRING" id="73230.A0A2B7ZFV9"/>
<dbReference type="PANTHER" id="PTHR24198:SF165">
    <property type="entry name" value="ANKYRIN REPEAT-CONTAINING PROTEIN-RELATED"/>
    <property type="match status" value="1"/>
</dbReference>
<feature type="region of interest" description="Disordered" evidence="4">
    <location>
        <begin position="64"/>
        <end position="85"/>
    </location>
</feature>
<dbReference type="Pfam" id="PF12796">
    <property type="entry name" value="Ank_2"/>
    <property type="match status" value="1"/>
</dbReference>
<dbReference type="PROSITE" id="PS50297">
    <property type="entry name" value="ANK_REP_REGION"/>
    <property type="match status" value="1"/>
</dbReference>
<dbReference type="Gene3D" id="1.25.40.20">
    <property type="entry name" value="Ankyrin repeat-containing domain"/>
    <property type="match status" value="3"/>
</dbReference>
<name>A0A2B7ZFV9_9EURO</name>
<dbReference type="VEuPathDB" id="FungiDB:EMCG_05817"/>
<dbReference type="InterPro" id="IPR002110">
    <property type="entry name" value="Ankyrin_rpt"/>
</dbReference>
<evidence type="ECO:0000313" key="5">
    <source>
        <dbReference type="EMBL" id="PGH32866.1"/>
    </source>
</evidence>
<feature type="region of interest" description="Disordered" evidence="4">
    <location>
        <begin position="267"/>
        <end position="297"/>
    </location>
</feature>
<keyword evidence="1" id="KW-0677">Repeat</keyword>
<dbReference type="Proteomes" id="UP000226031">
    <property type="component" value="Unassembled WGS sequence"/>
</dbReference>
<dbReference type="VEuPathDB" id="FungiDB:EMCG_05816"/>